<gene>
    <name evidence="3" type="primary">LOC118500906</name>
</gene>
<reference evidence="3" key="1">
    <citation type="submission" date="2025-08" db="UniProtKB">
        <authorList>
            <consortium name="RefSeq"/>
        </authorList>
    </citation>
    <scope>IDENTIFICATION</scope>
    <source>
        <tissue evidence="3">Muscle</tissue>
    </source>
</reference>
<keyword evidence="2" id="KW-1185">Reference proteome</keyword>
<protein>
    <submittedName>
        <fullName evidence="3">Translation initiation factor IF-2-like</fullName>
    </submittedName>
</protein>
<name>A0A7E6DWS2_9CHIR</name>
<sequence length="119" mass="12405">MRPHTSHPARRLRAPRAAPQPQPGTQLWKSRGAPRGRQSPHPGPSPGPGGTAAVWGKQESWESLRGCKETNVGPQARIRTPRLPPGVGAGPAHGAGSQKAPTPGVRSADRAPFAGPMGR</sequence>
<dbReference type="AlphaFoldDB" id="A0A7E6DWS2"/>
<organism evidence="2 3">
    <name type="scientific">Phyllostomus discolor</name>
    <name type="common">pale spear-nosed bat</name>
    <dbReference type="NCBI Taxonomy" id="89673"/>
    <lineage>
        <taxon>Eukaryota</taxon>
        <taxon>Metazoa</taxon>
        <taxon>Chordata</taxon>
        <taxon>Craniata</taxon>
        <taxon>Vertebrata</taxon>
        <taxon>Euteleostomi</taxon>
        <taxon>Mammalia</taxon>
        <taxon>Eutheria</taxon>
        <taxon>Laurasiatheria</taxon>
        <taxon>Chiroptera</taxon>
        <taxon>Yangochiroptera</taxon>
        <taxon>Phyllostomidae</taxon>
        <taxon>Phyllostominae</taxon>
        <taxon>Phyllostomus</taxon>
    </lineage>
</organism>
<feature type="compositionally biased region" description="Basic residues" evidence="1">
    <location>
        <begin position="1"/>
        <end position="14"/>
    </location>
</feature>
<proteinExistence type="predicted"/>
<evidence type="ECO:0000313" key="3">
    <source>
        <dbReference type="RefSeq" id="XP_035883180.1"/>
    </source>
</evidence>
<dbReference type="Proteomes" id="UP000504628">
    <property type="component" value="Chromosome 5"/>
</dbReference>
<feature type="compositionally biased region" description="Basic and acidic residues" evidence="1">
    <location>
        <begin position="59"/>
        <end position="68"/>
    </location>
</feature>
<dbReference type="RefSeq" id="XP_035883180.1">
    <property type="nucleotide sequence ID" value="XM_036027287.1"/>
</dbReference>
<accession>A0A7E6DWS2</accession>
<evidence type="ECO:0000256" key="1">
    <source>
        <dbReference type="SAM" id="MobiDB-lite"/>
    </source>
</evidence>
<evidence type="ECO:0000313" key="2">
    <source>
        <dbReference type="Proteomes" id="UP000504628"/>
    </source>
</evidence>
<dbReference type="KEGG" id="pdic:118500906"/>
<dbReference type="InParanoid" id="A0A7E6DWS2"/>
<feature type="region of interest" description="Disordered" evidence="1">
    <location>
        <begin position="1"/>
        <end position="119"/>
    </location>
</feature>
<dbReference type="GeneID" id="118500906"/>